<evidence type="ECO:0000313" key="7">
    <source>
        <dbReference type="RefSeq" id="XP_072848014.1"/>
    </source>
</evidence>
<dbReference type="InterPro" id="IPR009668">
    <property type="entry name" value="RNA_pol-assoc_fac_A49-like"/>
</dbReference>
<reference evidence="7" key="2">
    <citation type="submission" date="2025-08" db="UniProtKB">
        <authorList>
            <consortium name="RefSeq"/>
        </authorList>
    </citation>
    <scope>IDENTIFICATION</scope>
</reference>
<keyword evidence="6" id="KW-1185">Reference proteome</keyword>
<name>A0ABM5FRH4_9SAUR</name>
<gene>
    <name evidence="7" type="primary">POLR1E</name>
</gene>
<evidence type="ECO:0000256" key="1">
    <source>
        <dbReference type="ARBA" id="ARBA00004604"/>
    </source>
</evidence>
<evidence type="ECO:0000313" key="6">
    <source>
        <dbReference type="Proteomes" id="UP001652642"/>
    </source>
</evidence>
<evidence type="ECO:0000256" key="3">
    <source>
        <dbReference type="ARBA" id="ARBA00022478"/>
    </source>
</evidence>
<evidence type="ECO:0000256" key="2">
    <source>
        <dbReference type="ARBA" id="ARBA00009430"/>
    </source>
</evidence>
<dbReference type="RefSeq" id="XP_072848014.1">
    <property type="nucleotide sequence ID" value="XM_072991913.1"/>
</dbReference>
<accession>A0ABM5FRH4</accession>
<evidence type="ECO:0000256" key="5">
    <source>
        <dbReference type="ARBA" id="ARBA00023242"/>
    </source>
</evidence>
<comment type="subcellular location">
    <subcellularLocation>
        <location evidence="1">Nucleus</location>
        <location evidence="1">Nucleolus</location>
    </subcellularLocation>
</comment>
<keyword evidence="3 7" id="KW-0240">DNA-directed RNA polymerase</keyword>
<organism evidence="6 7">
    <name type="scientific">Pogona vitticeps</name>
    <name type="common">central bearded dragon</name>
    <dbReference type="NCBI Taxonomy" id="103695"/>
    <lineage>
        <taxon>Eukaryota</taxon>
        <taxon>Metazoa</taxon>
        <taxon>Chordata</taxon>
        <taxon>Craniata</taxon>
        <taxon>Vertebrata</taxon>
        <taxon>Euteleostomi</taxon>
        <taxon>Lepidosauria</taxon>
        <taxon>Squamata</taxon>
        <taxon>Bifurcata</taxon>
        <taxon>Unidentata</taxon>
        <taxon>Episquamata</taxon>
        <taxon>Toxicofera</taxon>
        <taxon>Iguania</taxon>
        <taxon>Acrodonta</taxon>
        <taxon>Agamidae</taxon>
        <taxon>Amphibolurinae</taxon>
        <taxon>Pogona</taxon>
    </lineage>
</organism>
<keyword evidence="4" id="KW-0804">Transcription</keyword>
<dbReference type="Pfam" id="PF06870">
    <property type="entry name" value="RNA_pol_I_A49"/>
    <property type="match status" value="1"/>
</dbReference>
<keyword evidence="5" id="KW-0539">Nucleus</keyword>
<reference evidence="6" key="1">
    <citation type="submission" date="2025-05" db="UniProtKB">
        <authorList>
            <consortium name="RefSeq"/>
        </authorList>
    </citation>
    <scope>NUCLEOTIDE SEQUENCE [LARGE SCALE GENOMIC DNA]</scope>
</reference>
<dbReference type="Proteomes" id="UP001652642">
    <property type="component" value="Chromosome 2"/>
</dbReference>
<dbReference type="PANTHER" id="PTHR14440">
    <property type="entry name" value="DNA-DIRECTED RNA POLYMERASE I SUBUNIT RPA49"/>
    <property type="match status" value="1"/>
</dbReference>
<sequence>MEEEGARWCYRGDPQEGQSAPLVQFTNGKLKRAENMSFTLYRNKDTSNPRKKQKVILNAETDRLSYVGNNFGPGALKCNTLCRYYVGVLDKNSGQMEVYNAELFNMQPLVSDNVADDDLSEYLTKSYREKVDLCIEAFGTKKQKKALNSRRMNEVGKEVVHKAVVKAAEEIIETKGVDALVNDAAENVKGDVSLVLPPCHEDAKKPEDVYRFEDIISPAEYEALQAPAAVFMNLTSEEILKMAEEKGYCSFVLDELKSMPMNEKSRDHKARCLWYLDCLVKLSSQRMVKKKQALGPECPDVISSRLVKTFTALSYGNGRIQNQVSASMKTKITAYTIALALHINNFQTDLTVLQRDLKLRDSRILDIAKAMRLKITKTKGLSGLDEHKIGTLSFPLPVYKMPANHRRRIAR</sequence>
<proteinExistence type="inferred from homology"/>
<dbReference type="GeneID" id="110077843"/>
<protein>
    <submittedName>
        <fullName evidence="7">DNA-directed RNA polymerase I subunit RPA49</fullName>
    </submittedName>
</protein>
<evidence type="ECO:0000256" key="4">
    <source>
        <dbReference type="ARBA" id="ARBA00023163"/>
    </source>
</evidence>
<dbReference type="GO" id="GO:0000428">
    <property type="term" value="C:DNA-directed RNA polymerase complex"/>
    <property type="evidence" value="ECO:0007669"/>
    <property type="project" value="UniProtKB-KW"/>
</dbReference>
<comment type="similarity">
    <text evidence="2">Belongs to the eukaryotic RPA49/POLR1E RNA polymerase subunit family.</text>
</comment>